<name>A0A452YJD9_AEGTS</name>
<feature type="region of interest" description="Disordered" evidence="1">
    <location>
        <begin position="213"/>
        <end position="232"/>
    </location>
</feature>
<feature type="region of interest" description="Disordered" evidence="1">
    <location>
        <begin position="70"/>
        <end position="122"/>
    </location>
</feature>
<reference evidence="2" key="5">
    <citation type="journal article" date="2021" name="G3 (Bethesda)">
        <title>Aegilops tauschii genome assembly Aet v5.0 features greater sequence contiguity and improved annotation.</title>
        <authorList>
            <person name="Wang L."/>
            <person name="Zhu T."/>
            <person name="Rodriguez J.C."/>
            <person name="Deal K.R."/>
            <person name="Dubcovsky J."/>
            <person name="McGuire P.E."/>
            <person name="Lux T."/>
            <person name="Spannagl M."/>
            <person name="Mayer K.F.X."/>
            <person name="Baldrich P."/>
            <person name="Meyers B.C."/>
            <person name="Huo N."/>
            <person name="Gu Y.Q."/>
            <person name="Zhou H."/>
            <person name="Devos K.M."/>
            <person name="Bennetzen J.L."/>
            <person name="Unver T."/>
            <person name="Budak H."/>
            <person name="Gulick P.J."/>
            <person name="Galiba G."/>
            <person name="Kalapos B."/>
            <person name="Nelson D.R."/>
            <person name="Li P."/>
            <person name="You F.M."/>
            <person name="Luo M.C."/>
            <person name="Dvorak J."/>
        </authorList>
    </citation>
    <scope>NUCLEOTIDE SEQUENCE [LARGE SCALE GENOMIC DNA]</scope>
    <source>
        <strain evidence="2">cv. AL8/78</strain>
    </source>
</reference>
<feature type="compositionally biased region" description="Low complexity" evidence="1">
    <location>
        <begin position="77"/>
        <end position="86"/>
    </location>
</feature>
<evidence type="ECO:0000313" key="2">
    <source>
        <dbReference type="EnsemblPlants" id="AET1Gv20432300.1"/>
    </source>
</evidence>
<accession>A0A452YJD9</accession>
<keyword evidence="3" id="KW-1185">Reference proteome</keyword>
<dbReference type="EnsemblPlants" id="AET1Gv20432300.1">
    <property type="protein sequence ID" value="AET1Gv20432300.1"/>
    <property type="gene ID" value="AET1Gv20432300"/>
</dbReference>
<dbReference type="Gramene" id="AET1Gv20432300.1">
    <property type="protein sequence ID" value="AET1Gv20432300.1"/>
    <property type="gene ID" value="AET1Gv20432300"/>
</dbReference>
<reference evidence="2" key="3">
    <citation type="journal article" date="2017" name="Nature">
        <title>Genome sequence of the progenitor of the wheat D genome Aegilops tauschii.</title>
        <authorList>
            <person name="Luo M.C."/>
            <person name="Gu Y.Q."/>
            <person name="Puiu D."/>
            <person name="Wang H."/>
            <person name="Twardziok S.O."/>
            <person name="Deal K.R."/>
            <person name="Huo N."/>
            <person name="Zhu T."/>
            <person name="Wang L."/>
            <person name="Wang Y."/>
            <person name="McGuire P.E."/>
            <person name="Liu S."/>
            <person name="Long H."/>
            <person name="Ramasamy R.K."/>
            <person name="Rodriguez J.C."/>
            <person name="Van S.L."/>
            <person name="Yuan L."/>
            <person name="Wang Z."/>
            <person name="Xia Z."/>
            <person name="Xiao L."/>
            <person name="Anderson O.D."/>
            <person name="Ouyang S."/>
            <person name="Liang Y."/>
            <person name="Zimin A.V."/>
            <person name="Pertea G."/>
            <person name="Qi P."/>
            <person name="Bennetzen J.L."/>
            <person name="Dai X."/>
            <person name="Dawson M.W."/>
            <person name="Muller H.G."/>
            <person name="Kugler K."/>
            <person name="Rivarola-Duarte L."/>
            <person name="Spannagl M."/>
            <person name="Mayer K.F.X."/>
            <person name="Lu F.H."/>
            <person name="Bevan M.W."/>
            <person name="Leroy P."/>
            <person name="Li P."/>
            <person name="You F.M."/>
            <person name="Sun Q."/>
            <person name="Liu Z."/>
            <person name="Lyons E."/>
            <person name="Wicker T."/>
            <person name="Salzberg S.L."/>
            <person name="Devos K.M."/>
            <person name="Dvorak J."/>
        </authorList>
    </citation>
    <scope>NUCLEOTIDE SEQUENCE [LARGE SCALE GENOMIC DNA]</scope>
    <source>
        <strain evidence="2">cv. AL8/78</strain>
    </source>
</reference>
<reference evidence="3" key="2">
    <citation type="journal article" date="2017" name="Nat. Plants">
        <title>The Aegilops tauschii genome reveals multiple impacts of transposons.</title>
        <authorList>
            <person name="Zhao G."/>
            <person name="Zou C."/>
            <person name="Li K."/>
            <person name="Wang K."/>
            <person name="Li T."/>
            <person name="Gao L."/>
            <person name="Zhang X."/>
            <person name="Wang H."/>
            <person name="Yang Z."/>
            <person name="Liu X."/>
            <person name="Jiang W."/>
            <person name="Mao L."/>
            <person name="Kong X."/>
            <person name="Jiao Y."/>
            <person name="Jia J."/>
        </authorList>
    </citation>
    <scope>NUCLEOTIDE SEQUENCE [LARGE SCALE GENOMIC DNA]</scope>
    <source>
        <strain evidence="3">cv. AL8/78</strain>
    </source>
</reference>
<evidence type="ECO:0000313" key="3">
    <source>
        <dbReference type="Proteomes" id="UP000015105"/>
    </source>
</evidence>
<organism evidence="2 3">
    <name type="scientific">Aegilops tauschii subsp. strangulata</name>
    <name type="common">Goatgrass</name>
    <dbReference type="NCBI Taxonomy" id="200361"/>
    <lineage>
        <taxon>Eukaryota</taxon>
        <taxon>Viridiplantae</taxon>
        <taxon>Streptophyta</taxon>
        <taxon>Embryophyta</taxon>
        <taxon>Tracheophyta</taxon>
        <taxon>Spermatophyta</taxon>
        <taxon>Magnoliopsida</taxon>
        <taxon>Liliopsida</taxon>
        <taxon>Poales</taxon>
        <taxon>Poaceae</taxon>
        <taxon>BOP clade</taxon>
        <taxon>Pooideae</taxon>
        <taxon>Triticodae</taxon>
        <taxon>Triticeae</taxon>
        <taxon>Triticinae</taxon>
        <taxon>Aegilops</taxon>
    </lineage>
</organism>
<proteinExistence type="predicted"/>
<dbReference type="AlphaFoldDB" id="A0A452YJD9"/>
<reference evidence="2" key="4">
    <citation type="submission" date="2019-03" db="UniProtKB">
        <authorList>
            <consortium name="EnsemblPlants"/>
        </authorList>
    </citation>
    <scope>IDENTIFICATION</scope>
</reference>
<evidence type="ECO:0000256" key="1">
    <source>
        <dbReference type="SAM" id="MobiDB-lite"/>
    </source>
</evidence>
<protein>
    <submittedName>
        <fullName evidence="2">Uncharacterized protein</fullName>
    </submittedName>
</protein>
<reference evidence="3" key="1">
    <citation type="journal article" date="2014" name="Science">
        <title>Ancient hybridizations among the ancestral genomes of bread wheat.</title>
        <authorList>
            <consortium name="International Wheat Genome Sequencing Consortium,"/>
            <person name="Marcussen T."/>
            <person name="Sandve S.R."/>
            <person name="Heier L."/>
            <person name="Spannagl M."/>
            <person name="Pfeifer M."/>
            <person name="Jakobsen K.S."/>
            <person name="Wulff B.B."/>
            <person name="Steuernagel B."/>
            <person name="Mayer K.F."/>
            <person name="Olsen O.A."/>
        </authorList>
    </citation>
    <scope>NUCLEOTIDE SEQUENCE [LARGE SCALE GENOMIC DNA]</scope>
    <source>
        <strain evidence="3">cv. AL8/78</strain>
    </source>
</reference>
<sequence length="232" mass="23842">MAAGWSSLPADLLNEISGRLIADADQLHAHQLPRGVPGVDFKAAPPGLPYCCGTPRGSCCGSPTPAPRSRFHACAQSSRSSSPATRSSRRTGWPWRPSTDGPRLTSSSSGGPGTPPGAARPRFLARNSTASSSMRGTYTASTACSTCPSTISSSARRPLPCSSGASACALIRRRSRGRSASIGRTACVRCTSWPAAASSCSCCCSTAAARRSWKSTGRRGRPLNGPSGSARG</sequence>
<dbReference type="Proteomes" id="UP000015105">
    <property type="component" value="Chromosome 1D"/>
</dbReference>